<dbReference type="PANTHER" id="PTHR33169">
    <property type="entry name" value="PADR-FAMILY TRANSCRIPTIONAL REGULATOR"/>
    <property type="match status" value="1"/>
</dbReference>
<sequence length="115" mass="12605">MAQDMQSQMLKGVLQGCVLIILSHGEYYGYTLSQELAQYGFAGIPKGTIYPLLLSLEKKGLITSELRASPDGPDRKYYHVTPAGQAAQANFLTQWHALSDHVNQLLTAKGGNDHD</sequence>
<dbReference type="InterPro" id="IPR036390">
    <property type="entry name" value="WH_DNA-bd_sf"/>
</dbReference>
<keyword evidence="3" id="KW-1185">Reference proteome</keyword>
<reference evidence="3" key="1">
    <citation type="journal article" date="2013" name="Genome Announc.">
        <title>Whole-Genome Sequencing of Lactobacillus shenzhenensis Strain LY-73T.</title>
        <authorList>
            <person name="Lin Z."/>
            <person name="Liu Z."/>
            <person name="Yang R."/>
            <person name="Zou Y."/>
            <person name="Wan D."/>
            <person name="Chen J."/>
            <person name="Guo M."/>
            <person name="Zhao J."/>
            <person name="Fang C."/>
            <person name="Yang R."/>
            <person name="Liu F."/>
        </authorList>
    </citation>
    <scope>NUCLEOTIDE SEQUENCE [LARGE SCALE GENOMIC DNA]</scope>
    <source>
        <strain evidence="3">LY-73</strain>
    </source>
</reference>
<dbReference type="STRING" id="1231336.L248_2821"/>
<dbReference type="InterPro" id="IPR036388">
    <property type="entry name" value="WH-like_DNA-bd_sf"/>
</dbReference>
<feature type="domain" description="Transcription regulator PadR N-terminal" evidence="1">
    <location>
        <begin position="18"/>
        <end position="87"/>
    </location>
</feature>
<dbReference type="Proteomes" id="UP000030647">
    <property type="component" value="Unassembled WGS sequence"/>
</dbReference>
<proteinExistence type="predicted"/>
<dbReference type="PANTHER" id="PTHR33169:SF14">
    <property type="entry name" value="TRANSCRIPTIONAL REGULATOR RV3488"/>
    <property type="match status" value="1"/>
</dbReference>
<dbReference type="Pfam" id="PF03551">
    <property type="entry name" value="PadR"/>
    <property type="match status" value="1"/>
</dbReference>
<dbReference type="HOGENOM" id="CLU_063440_3_1_9"/>
<dbReference type="SUPFAM" id="SSF46785">
    <property type="entry name" value="Winged helix' DNA-binding domain"/>
    <property type="match status" value="1"/>
</dbReference>
<evidence type="ECO:0000313" key="3">
    <source>
        <dbReference type="Proteomes" id="UP000030647"/>
    </source>
</evidence>
<protein>
    <recommendedName>
        <fullName evidence="1">Transcription regulator PadR N-terminal domain-containing protein</fullName>
    </recommendedName>
</protein>
<organism evidence="2 3">
    <name type="scientific">Schleiferilactobacillus shenzhenensis LY-73</name>
    <dbReference type="NCBI Taxonomy" id="1231336"/>
    <lineage>
        <taxon>Bacteria</taxon>
        <taxon>Bacillati</taxon>
        <taxon>Bacillota</taxon>
        <taxon>Bacilli</taxon>
        <taxon>Lactobacillales</taxon>
        <taxon>Lactobacillaceae</taxon>
        <taxon>Schleiferilactobacillus</taxon>
    </lineage>
</organism>
<dbReference type="InterPro" id="IPR052509">
    <property type="entry name" value="Metal_resp_DNA-bind_regulator"/>
</dbReference>
<dbReference type="InterPro" id="IPR005149">
    <property type="entry name" value="Tscrpt_reg_PadR_N"/>
</dbReference>
<gene>
    <name evidence="2" type="ORF">L248_2821</name>
</gene>
<accession>U4TVK3</accession>
<dbReference type="Gene3D" id="1.10.10.10">
    <property type="entry name" value="Winged helix-like DNA-binding domain superfamily/Winged helix DNA-binding domain"/>
    <property type="match status" value="1"/>
</dbReference>
<evidence type="ECO:0000313" key="2">
    <source>
        <dbReference type="EMBL" id="ERL65422.1"/>
    </source>
</evidence>
<dbReference type="RefSeq" id="WP_022529408.1">
    <property type="nucleotide sequence ID" value="NZ_KI271587.1"/>
</dbReference>
<name>U4TVK3_9LACO</name>
<dbReference type="AlphaFoldDB" id="U4TVK3"/>
<dbReference type="eggNOG" id="COG1695">
    <property type="taxonomic scope" value="Bacteria"/>
</dbReference>
<dbReference type="OrthoDB" id="9791785at2"/>
<evidence type="ECO:0000259" key="1">
    <source>
        <dbReference type="Pfam" id="PF03551"/>
    </source>
</evidence>
<dbReference type="EMBL" id="KI271587">
    <property type="protein sequence ID" value="ERL65422.1"/>
    <property type="molecule type" value="Genomic_DNA"/>
</dbReference>